<dbReference type="AlphaFoldDB" id="A0A1Y6MJV3"/>
<name>A0A1Y6MJV3_9GAMM</name>
<dbReference type="Proteomes" id="UP000195719">
    <property type="component" value="Unassembled WGS sequence"/>
</dbReference>
<sequence length="98" mass="11792">MFLINIPKSNEEKIALKLIFNIILDNKYHDLYEFHYKYRISIKEIKTVIKFLVDFGYINQYGMNVILKDHIDNKRLSFILNLLKTVKPEILNKTKLDM</sequence>
<accession>A0A1Y6MJV3</accession>
<protein>
    <submittedName>
        <fullName evidence="1">Uncharacterized protein</fullName>
    </submittedName>
</protein>
<organism evidence="1 2">
    <name type="scientific">Photobacterium andalusiense</name>
    <dbReference type="NCBI Taxonomy" id="2204296"/>
    <lineage>
        <taxon>Bacteria</taxon>
        <taxon>Pseudomonadati</taxon>
        <taxon>Pseudomonadota</taxon>
        <taxon>Gammaproteobacteria</taxon>
        <taxon>Vibrionales</taxon>
        <taxon>Vibrionaceae</taxon>
        <taxon>Photobacterium</taxon>
    </lineage>
</organism>
<reference evidence="2" key="1">
    <citation type="submission" date="2017-06" db="EMBL/GenBank/DDBJ databases">
        <authorList>
            <person name="Rodrigo-Torres L."/>
            <person name="Arahal R.D."/>
            <person name="Lucena T."/>
        </authorList>
    </citation>
    <scope>NUCLEOTIDE SEQUENCE [LARGE SCALE GENOMIC DNA]</scope>
    <source>
        <strain evidence="2">CECT 9192</strain>
    </source>
</reference>
<evidence type="ECO:0000313" key="2">
    <source>
        <dbReference type="Proteomes" id="UP000195719"/>
    </source>
</evidence>
<keyword evidence="2" id="KW-1185">Reference proteome</keyword>
<dbReference type="RefSeq" id="WP_087853988.1">
    <property type="nucleotide sequence ID" value="NZ_FYAJ01000004.1"/>
</dbReference>
<evidence type="ECO:0000313" key="1">
    <source>
        <dbReference type="EMBL" id="SMY36060.1"/>
    </source>
</evidence>
<proteinExistence type="predicted"/>
<dbReference type="EMBL" id="FYAJ01000004">
    <property type="protein sequence ID" value="SMY36060.1"/>
    <property type="molecule type" value="Genomic_DNA"/>
</dbReference>
<gene>
    <name evidence="1" type="ORF">PAND9192_02389</name>
</gene>